<organism evidence="2 3">
    <name type="scientific">Paraconiothyrium brasiliense</name>
    <dbReference type="NCBI Taxonomy" id="300254"/>
    <lineage>
        <taxon>Eukaryota</taxon>
        <taxon>Fungi</taxon>
        <taxon>Dikarya</taxon>
        <taxon>Ascomycota</taxon>
        <taxon>Pezizomycotina</taxon>
        <taxon>Dothideomycetes</taxon>
        <taxon>Pleosporomycetidae</taxon>
        <taxon>Pleosporales</taxon>
        <taxon>Massarineae</taxon>
        <taxon>Didymosphaeriaceae</taxon>
        <taxon>Paraconiothyrium</taxon>
    </lineage>
</organism>
<gene>
    <name evidence="2" type="ORF">SLS60_006938</name>
</gene>
<reference evidence="2 3" key="1">
    <citation type="submission" date="2024-02" db="EMBL/GenBank/DDBJ databases">
        <title>De novo assembly and annotation of 12 fungi associated with fruit tree decline syndrome in Ontario, Canada.</title>
        <authorList>
            <person name="Sulman M."/>
            <person name="Ellouze W."/>
            <person name="Ilyukhin E."/>
        </authorList>
    </citation>
    <scope>NUCLEOTIDE SEQUENCE [LARGE SCALE GENOMIC DNA]</scope>
    <source>
        <strain evidence="2 3">M42-189</strain>
    </source>
</reference>
<dbReference type="Proteomes" id="UP001521785">
    <property type="component" value="Unassembled WGS sequence"/>
</dbReference>
<feature type="compositionally biased region" description="Polar residues" evidence="1">
    <location>
        <begin position="54"/>
        <end position="68"/>
    </location>
</feature>
<proteinExistence type="predicted"/>
<evidence type="ECO:0000313" key="2">
    <source>
        <dbReference type="EMBL" id="KAL1600552.1"/>
    </source>
</evidence>
<evidence type="ECO:0000256" key="1">
    <source>
        <dbReference type="SAM" id="MobiDB-lite"/>
    </source>
</evidence>
<dbReference type="EMBL" id="JAKJXO020000009">
    <property type="protein sequence ID" value="KAL1600552.1"/>
    <property type="molecule type" value="Genomic_DNA"/>
</dbReference>
<comment type="caution">
    <text evidence="2">The sequence shown here is derived from an EMBL/GenBank/DDBJ whole genome shotgun (WGS) entry which is preliminary data.</text>
</comment>
<accession>A0ABR3R9A9</accession>
<sequence>MPKGEMLFMRLGSRKDLSTLSPSDAENIGGPNYGEKGGAYLRDVHPPTTPKLASKSNGKATEKPTTLLNPAPVLCPASDSSKVNETVVARLEPSNGEVVNKSPSTSVQQQDDTNHINRPTEKFWELANKPLIERRALLETRRLYDRCDLWQSAFRDPTFFAARSVGPLLIVGVTRLLNWLQTSLAQYRPYGLKSVGCDACSLATDIDVVLAGEALGMHAMVGKLRSYWWQWLKFTKVEDIGLDRLKALDDRISDNFVSTIAFMVIDD</sequence>
<protein>
    <submittedName>
        <fullName evidence="2">Uncharacterized protein</fullName>
    </submittedName>
</protein>
<feature type="region of interest" description="Disordered" evidence="1">
    <location>
        <begin position="17"/>
        <end position="73"/>
    </location>
</feature>
<keyword evidence="3" id="KW-1185">Reference proteome</keyword>
<name>A0ABR3R9A9_9PLEO</name>
<evidence type="ECO:0000313" key="3">
    <source>
        <dbReference type="Proteomes" id="UP001521785"/>
    </source>
</evidence>